<reference evidence="5 6" key="1">
    <citation type="submission" date="2024-05" db="EMBL/GenBank/DDBJ databases">
        <title>Long read based assembly of the Candida bracarensis genome reveals expanded adhesin content.</title>
        <authorList>
            <person name="Marcet-Houben M."/>
            <person name="Ksiezopolska E."/>
            <person name="Gabaldon T."/>
        </authorList>
    </citation>
    <scope>NUCLEOTIDE SEQUENCE [LARGE SCALE GENOMIC DNA]</scope>
    <source>
        <strain evidence="5 6">CBM6</strain>
    </source>
</reference>
<organism evidence="5 6">
    <name type="scientific">Nakaseomyces bracarensis</name>
    <dbReference type="NCBI Taxonomy" id="273131"/>
    <lineage>
        <taxon>Eukaryota</taxon>
        <taxon>Fungi</taxon>
        <taxon>Dikarya</taxon>
        <taxon>Ascomycota</taxon>
        <taxon>Saccharomycotina</taxon>
        <taxon>Saccharomycetes</taxon>
        <taxon>Saccharomycetales</taxon>
        <taxon>Saccharomycetaceae</taxon>
        <taxon>Nakaseomyces</taxon>
    </lineage>
</organism>
<feature type="chain" id="PRO_5045359969" evidence="2">
    <location>
        <begin position="17"/>
        <end position="611"/>
    </location>
</feature>
<comment type="caution">
    <text evidence="5">The sequence shown here is derived from an EMBL/GenBank/DDBJ whole genome shotgun (WGS) entry which is preliminary data.</text>
</comment>
<dbReference type="Pfam" id="PF10355">
    <property type="entry name" value="Ytp1"/>
    <property type="match status" value="1"/>
</dbReference>
<keyword evidence="1" id="KW-1133">Transmembrane helix</keyword>
<feature type="transmembrane region" description="Helical" evidence="1">
    <location>
        <begin position="516"/>
        <end position="533"/>
    </location>
</feature>
<feature type="domain" description="DUF2427" evidence="3">
    <location>
        <begin position="56"/>
        <end position="158"/>
    </location>
</feature>
<feature type="signal peptide" evidence="2">
    <location>
        <begin position="1"/>
        <end position="16"/>
    </location>
</feature>
<keyword evidence="1" id="KW-0472">Membrane</keyword>
<evidence type="ECO:0000313" key="6">
    <source>
        <dbReference type="Proteomes" id="UP001623330"/>
    </source>
</evidence>
<dbReference type="PANTHER" id="PTHR31685:SF3">
    <property type="entry name" value="INTEGRAL MEMBRANE PROTEIN (AFU_ORTHOLOGUE AFUA_6G12730)"/>
    <property type="match status" value="1"/>
</dbReference>
<dbReference type="Pfam" id="PF10348">
    <property type="entry name" value="DUF2427"/>
    <property type="match status" value="1"/>
</dbReference>
<name>A0ABR4NZP2_9SACH</name>
<evidence type="ECO:0000259" key="4">
    <source>
        <dbReference type="Pfam" id="PF10355"/>
    </source>
</evidence>
<dbReference type="InterPro" id="IPR018825">
    <property type="entry name" value="DUF2427"/>
</dbReference>
<keyword evidence="1" id="KW-0812">Transmembrane</keyword>
<feature type="transmembrane region" description="Helical" evidence="1">
    <location>
        <begin position="136"/>
        <end position="161"/>
    </location>
</feature>
<evidence type="ECO:0000256" key="1">
    <source>
        <dbReference type="SAM" id="Phobius"/>
    </source>
</evidence>
<feature type="transmembrane region" description="Helical" evidence="1">
    <location>
        <begin position="545"/>
        <end position="562"/>
    </location>
</feature>
<evidence type="ECO:0000259" key="3">
    <source>
        <dbReference type="Pfam" id="PF10348"/>
    </source>
</evidence>
<feature type="transmembrane region" description="Helical" evidence="1">
    <location>
        <begin position="435"/>
        <end position="453"/>
    </location>
</feature>
<keyword evidence="6" id="KW-1185">Reference proteome</keyword>
<dbReference type="Proteomes" id="UP001623330">
    <property type="component" value="Unassembled WGS sequence"/>
</dbReference>
<feature type="transmembrane region" description="Helical" evidence="1">
    <location>
        <begin position="101"/>
        <end position="124"/>
    </location>
</feature>
<dbReference type="EMBL" id="JBEVYD010000003">
    <property type="protein sequence ID" value="KAL3234590.1"/>
    <property type="molecule type" value="Genomic_DNA"/>
</dbReference>
<evidence type="ECO:0000313" key="5">
    <source>
        <dbReference type="EMBL" id="KAL3234590.1"/>
    </source>
</evidence>
<feature type="domain" description="Protein YTP1-like C-terminal" evidence="4">
    <location>
        <begin position="315"/>
        <end position="604"/>
    </location>
</feature>
<dbReference type="InterPro" id="IPR018827">
    <property type="entry name" value="YTP1_C"/>
</dbReference>
<gene>
    <name evidence="5" type="ORF">RNJ44_03352</name>
</gene>
<feature type="transmembrane region" description="Helical" evidence="1">
    <location>
        <begin position="296"/>
        <end position="329"/>
    </location>
</feature>
<keyword evidence="2" id="KW-0732">Signal</keyword>
<feature type="transmembrane region" description="Helical" evidence="1">
    <location>
        <begin position="582"/>
        <end position="603"/>
    </location>
</feature>
<accession>A0ABR4NZP2</accession>
<protein>
    <submittedName>
        <fullName evidence="5">Membrane protein</fullName>
    </submittedName>
</protein>
<feature type="transmembrane region" description="Helical" evidence="1">
    <location>
        <begin position="73"/>
        <end position="94"/>
    </location>
</feature>
<sequence>MRLRILCLALLGMVLGHEMDMGSDELVPVPYEHKHLHGVPKLETDLTPAERLYWENYNTTTFFTTDKGNRSAFRYHVVTLGLVTLVTYPICLVLNSTSSNWYLLALFGNLVLTVSSLASLLIFSVSFPESWYPHNFYYVTSWTLFALMLLHFVAATITVAAKKFGSGYVELQNNWDTDEESLSIPLQELHEENNENQNISGTDGFRLDVNTKGNREFSNATDISTPHSRDLSPGDASLEYSSGTNIDNNYDFHKSDREDIDQLLNIDANAIHKERNDKLLRKFSNVTRFQSIVDKFGLLFSVIFQILNIPMLIFLLVDVCTGVAIGNLLGKGPRIFNLLAHWIKGAVFFLLGVLSLARYCGVGQKYGWAWNKLIVSKNSKKSQSFFFRYSPKGGITLESFESFLIFFYGSTNIFLEHLAGSGGAWTAKDLQHVSIAFMYFGTGLCGLLVEFYLNEWKFKTALKGTQYREEDVAVAHPGYSSNPFPTFTIFWTGILMSQHAQASETSTSIHIQWGNLLSYGSFFRLFTFLLLYFSREVTYEPFKPITELVSSFCLLSGGFIFMESTDQVVEGFEYRGFTPMFTFNVSVGFIAFFMSWEMLLLLWKKHLDQKK</sequence>
<feature type="transmembrane region" description="Helical" evidence="1">
    <location>
        <begin position="335"/>
        <end position="357"/>
    </location>
</feature>
<dbReference type="PANTHER" id="PTHR31685">
    <property type="entry name" value="INTEGRAL MEMBRANE PROTEIN (AFU_ORTHOLOGUE AFUA_6G12730)-RELATED"/>
    <property type="match status" value="1"/>
</dbReference>
<proteinExistence type="predicted"/>
<evidence type="ECO:0000256" key="2">
    <source>
        <dbReference type="SAM" id="SignalP"/>
    </source>
</evidence>